<accession>A0AA39ZTG8</accession>
<gene>
    <name evidence="1" type="ORF">B0T26DRAFT_756890</name>
</gene>
<dbReference type="RefSeq" id="XP_060290192.1">
    <property type="nucleotide sequence ID" value="XM_060446172.1"/>
</dbReference>
<organism evidence="1 2">
    <name type="scientific">Lasiosphaeria miniovina</name>
    <dbReference type="NCBI Taxonomy" id="1954250"/>
    <lineage>
        <taxon>Eukaryota</taxon>
        <taxon>Fungi</taxon>
        <taxon>Dikarya</taxon>
        <taxon>Ascomycota</taxon>
        <taxon>Pezizomycotina</taxon>
        <taxon>Sordariomycetes</taxon>
        <taxon>Sordariomycetidae</taxon>
        <taxon>Sordariales</taxon>
        <taxon>Lasiosphaeriaceae</taxon>
        <taxon>Lasiosphaeria</taxon>
    </lineage>
</organism>
<dbReference type="GeneID" id="85329442"/>
<evidence type="ECO:0000313" key="1">
    <source>
        <dbReference type="EMBL" id="KAK0703333.1"/>
    </source>
</evidence>
<dbReference type="AlphaFoldDB" id="A0AA39ZTG8"/>
<dbReference type="Proteomes" id="UP001172101">
    <property type="component" value="Unassembled WGS sequence"/>
</dbReference>
<sequence length="62" mass="6880">MKRDSCAKTALANLVRDAIALANLVRDVIALANLVRDAIVRRHKDGRHPVALARAVQHVRFL</sequence>
<proteinExistence type="predicted"/>
<keyword evidence="2" id="KW-1185">Reference proteome</keyword>
<protein>
    <submittedName>
        <fullName evidence="1">Uncharacterized protein</fullName>
    </submittedName>
</protein>
<comment type="caution">
    <text evidence="1">The sequence shown here is derived from an EMBL/GenBank/DDBJ whole genome shotgun (WGS) entry which is preliminary data.</text>
</comment>
<reference evidence="1" key="1">
    <citation type="submission" date="2023-06" db="EMBL/GenBank/DDBJ databases">
        <title>Genome-scale phylogeny and comparative genomics of the fungal order Sordariales.</title>
        <authorList>
            <consortium name="Lawrence Berkeley National Laboratory"/>
            <person name="Hensen N."/>
            <person name="Bonometti L."/>
            <person name="Westerberg I."/>
            <person name="Brannstrom I.O."/>
            <person name="Guillou S."/>
            <person name="Cros-Aarteil S."/>
            <person name="Calhoun S."/>
            <person name="Haridas S."/>
            <person name="Kuo A."/>
            <person name="Mondo S."/>
            <person name="Pangilinan J."/>
            <person name="Riley R."/>
            <person name="LaButti K."/>
            <person name="Andreopoulos B."/>
            <person name="Lipzen A."/>
            <person name="Chen C."/>
            <person name="Yanf M."/>
            <person name="Daum C."/>
            <person name="Ng V."/>
            <person name="Clum A."/>
            <person name="Steindorff A."/>
            <person name="Ohm R."/>
            <person name="Martin F."/>
            <person name="Silar P."/>
            <person name="Natvig D."/>
            <person name="Lalanne C."/>
            <person name="Gautier V."/>
            <person name="Ament-velasquez S.L."/>
            <person name="Kruys A."/>
            <person name="Hutchinson M.I."/>
            <person name="Powell A.J."/>
            <person name="Barry K."/>
            <person name="Miller A.N."/>
            <person name="Grigoriev I.V."/>
            <person name="Debuchy R."/>
            <person name="Gladieux P."/>
            <person name="Thoren M.H."/>
            <person name="Johannesson H."/>
        </authorList>
    </citation>
    <scope>NUCLEOTIDE SEQUENCE</scope>
    <source>
        <strain evidence="1">SMH2392-1A</strain>
    </source>
</reference>
<dbReference type="EMBL" id="JAUIRO010000008">
    <property type="protein sequence ID" value="KAK0703333.1"/>
    <property type="molecule type" value="Genomic_DNA"/>
</dbReference>
<evidence type="ECO:0000313" key="2">
    <source>
        <dbReference type="Proteomes" id="UP001172101"/>
    </source>
</evidence>
<name>A0AA39ZTG8_9PEZI</name>